<evidence type="ECO:0000313" key="1">
    <source>
        <dbReference type="EMBL" id="SER75779.1"/>
    </source>
</evidence>
<gene>
    <name evidence="1" type="ORF">SAMN05444355_1244</name>
</gene>
<evidence type="ECO:0008006" key="3">
    <source>
        <dbReference type="Google" id="ProtNLM"/>
    </source>
</evidence>
<keyword evidence="2" id="KW-1185">Reference proteome</keyword>
<dbReference type="Proteomes" id="UP000183658">
    <property type="component" value="Unassembled WGS sequence"/>
</dbReference>
<dbReference type="AlphaFoldDB" id="A0A1H9RV29"/>
<protein>
    <recommendedName>
        <fullName evidence="3">SprB repeat-containing protein</fullName>
    </recommendedName>
</protein>
<evidence type="ECO:0000313" key="2">
    <source>
        <dbReference type="Proteomes" id="UP000183658"/>
    </source>
</evidence>
<sequence length="405" mass="46391">MLKTVLRNKIMRKIYLFILFFSVFQYEIQSQTMHGILIESTLSDIYGRYGSNRGNQRVTIGTSSILKNYNTTTAVRIEYDFFYVNDNPILLICQSSMDFNQERPNCNSDVTIPFNKDHFTNYEFDGCIGNSKIMGIHLEMLNPSNRTVDELITLENGWNWQYSYDTIWVDFDNSFQDKRQISFKINELQNYIGKKFIHFRTGYKTQYTNIVTYDIDISSPKLATAPVVTNPNCSYDKGNVTFTFESPLDMKEGDELDLYCSSIDEATLKNTVVKYNQIVNNSYVLDNLDENNYKFSYQVRQKEGAITSLEPKVGEKNTFTITPPDPLKFTATKKQDVLCNGGDTGEIEIEILSGIGPYRFFVDNAEKTATLEGGKYIIRELSTNQASSKVYNVKVTANGCVEKNP</sequence>
<organism evidence="1 2">
    <name type="scientific">Flavobacterium frigoris</name>
    <dbReference type="NCBI Taxonomy" id="229204"/>
    <lineage>
        <taxon>Bacteria</taxon>
        <taxon>Pseudomonadati</taxon>
        <taxon>Bacteroidota</taxon>
        <taxon>Flavobacteriia</taxon>
        <taxon>Flavobacteriales</taxon>
        <taxon>Flavobacteriaceae</taxon>
        <taxon>Flavobacterium</taxon>
    </lineage>
</organism>
<name>A0A1H9RV29_FLAFI</name>
<accession>A0A1H9RV29</accession>
<reference evidence="2" key="1">
    <citation type="submission" date="2016-10" db="EMBL/GenBank/DDBJ databases">
        <authorList>
            <person name="Varghese N."/>
            <person name="Submissions S."/>
        </authorList>
    </citation>
    <scope>NUCLEOTIDE SEQUENCE [LARGE SCALE GENOMIC DNA]</scope>
    <source>
        <strain evidence="2">DSM 15719</strain>
    </source>
</reference>
<dbReference type="EMBL" id="FOFZ01000024">
    <property type="protein sequence ID" value="SER75779.1"/>
    <property type="molecule type" value="Genomic_DNA"/>
</dbReference>
<proteinExistence type="predicted"/>